<dbReference type="SUPFAM" id="SSF53335">
    <property type="entry name" value="S-adenosyl-L-methionine-dependent methyltransferases"/>
    <property type="match status" value="1"/>
</dbReference>
<dbReference type="Gene3D" id="3.40.50.150">
    <property type="entry name" value="Vaccinia Virus protein VP39"/>
    <property type="match status" value="1"/>
</dbReference>
<evidence type="ECO:0000313" key="1">
    <source>
        <dbReference type="EMBL" id="CAI8935367.1"/>
    </source>
</evidence>
<organism evidence="1 2">
    <name type="scientific">Methylocaldum szegediense</name>
    <dbReference type="NCBI Taxonomy" id="73780"/>
    <lineage>
        <taxon>Bacteria</taxon>
        <taxon>Pseudomonadati</taxon>
        <taxon>Pseudomonadota</taxon>
        <taxon>Gammaproteobacteria</taxon>
        <taxon>Methylococcales</taxon>
        <taxon>Methylococcaceae</taxon>
        <taxon>Methylocaldum</taxon>
    </lineage>
</organism>
<dbReference type="Gene3D" id="2.20.130.10">
    <property type="entry name" value="CAC2371-like domains"/>
    <property type="match status" value="1"/>
</dbReference>
<reference evidence="1 2" key="1">
    <citation type="submission" date="2023-03" db="EMBL/GenBank/DDBJ databases">
        <authorList>
            <person name="Pearce D."/>
        </authorList>
    </citation>
    <scope>NUCLEOTIDE SEQUENCE [LARGE SCALE GENOMIC DNA]</scope>
    <source>
        <strain evidence="1">Msz</strain>
    </source>
</reference>
<protein>
    <recommendedName>
        <fullName evidence="3">Class I SAM-dependent methyltransferase</fullName>
    </recommendedName>
</protein>
<dbReference type="InterPro" id="IPR029063">
    <property type="entry name" value="SAM-dependent_MTases_sf"/>
</dbReference>
<dbReference type="EMBL" id="OX458333">
    <property type="protein sequence ID" value="CAI8935367.1"/>
    <property type="molecule type" value="Genomic_DNA"/>
</dbReference>
<name>A0ABM9I797_9GAMM</name>
<accession>A0ABM9I797</accession>
<dbReference type="Proteomes" id="UP001162030">
    <property type="component" value="Chromosome"/>
</dbReference>
<dbReference type="Pfam" id="PF13489">
    <property type="entry name" value="Methyltransf_23"/>
    <property type="match status" value="1"/>
</dbReference>
<sequence>MTSIYQEDLAYVHHLGFPDLVEGAGDELLALFRGQGLDSGLVIDLGCGSGTWAKKLLEHRYSVLGIDVSAAMIELARRTAPEAEFHVDSLYRTALRPCVAVTALGEALNYWTDEEPSETRLDRLFRNIASHLPKGGVFAFDILVRSEDEPMHYRTWRKGTDWAVLLEVSERRKESLLIRDITVFREVGHGYRHSEERHRVLVLDGTQVEWLLRHAGFEVTVSSHYGGYPLAPRRRAFIARKT</sequence>
<dbReference type="PANTHER" id="PTHR43861">
    <property type="entry name" value="TRANS-ACONITATE 2-METHYLTRANSFERASE-RELATED"/>
    <property type="match status" value="1"/>
</dbReference>
<dbReference type="CDD" id="cd02440">
    <property type="entry name" value="AdoMet_MTases"/>
    <property type="match status" value="1"/>
</dbReference>
<keyword evidence="2" id="KW-1185">Reference proteome</keyword>
<evidence type="ECO:0008006" key="3">
    <source>
        <dbReference type="Google" id="ProtNLM"/>
    </source>
</evidence>
<dbReference type="RefSeq" id="WP_317963445.1">
    <property type="nucleotide sequence ID" value="NZ_OX458333.1"/>
</dbReference>
<proteinExistence type="predicted"/>
<evidence type="ECO:0000313" key="2">
    <source>
        <dbReference type="Proteomes" id="UP001162030"/>
    </source>
</evidence>
<gene>
    <name evidence="1" type="ORF">MSZNOR_4128</name>
</gene>